<sequence length="896" mass="97388">MSDILGYLNGVLHRVSATFMPTEMDDVASFLRGDAWLVSTAASSTESRDKSLGAAMSTTVRYPLGATRWGHFIPLGIAGTALVSAATSSSRAVLLNFFAGNGFKQVLTVSLVPTEQQQHQQSQLHLATPGMTAGSGTSEDTAVSRDDYCSGSFSRAQRSSFSTSIDASSAPVSRKRARSDPTSSAAVDVSLDSRYSITAEAARHNCMAAVRRWFEKVEEKAFLDLNRERQNNDKGALAVTTGDEPGKHKTQLQRLLLIVRCCTDNRVAFSTRGCGIPGGQASCFGAGRRHRHGEDPLYLLLHELAALTILYEVRLAATCCAARPAVLLLPEDDGYGGTMLRQQLRDEVGYRFWVELFQQSEGASSGGTGAAEAGRGSPRGDGWRTTLIGSSSNATDVCGGPSGISQRRRPEQAETPLARGCRLAAQWGVLHLPETISSEQHTTPSEVETSSPANLFPSMAVRSGGDGCFKEVSSSIVGCPRAVRRLSAQQQEEELRRHAACFFVRPSNAPLCVFLMEALRRFPVLVCPVVLRHWQTSWTARHSLTDSLFAFHTALCPFVLSSSYAGYAGASQASPALSGVGDGSPFLASRMLQDTTDLLDALLRTAFTLAEERDTAHPLSVNDFAIEQATLFLLFYEALVHQREGQLRRIPDIVRVLVALSDRYATAAGEAATGAPSRGATTDEKVHYAVHHLLPFAPLNLFYERVAQFTAASPERRDSVREVQPYPMNSLVLPIRRMSFAHQLQHSTLLALLPIGESLMELQGVAERVWRDELPSCWRRAVAATCTEDHPAGVPSSSAEQRRVDEDSGNRTPAQLSPDNFYHPQVPHAVRVLYVLTAHALRAPTEAAKQVPIVHLQIICQLSDEQLLRVLKELQSAGLASANLKTKMVRTLLDTV</sequence>
<name>A0A836IPZ7_9TRYP</name>
<dbReference type="RefSeq" id="XP_067758827.1">
    <property type="nucleotide sequence ID" value="XM_067903402.1"/>
</dbReference>
<accession>A0A836IPZ7</accession>
<keyword evidence="3" id="KW-1185">Reference proteome</keyword>
<proteinExistence type="predicted"/>
<evidence type="ECO:0000313" key="3">
    <source>
        <dbReference type="Proteomes" id="UP000674318"/>
    </source>
</evidence>
<dbReference type="KEGG" id="phet:94293479"/>
<feature type="region of interest" description="Disordered" evidence="1">
    <location>
        <begin position="789"/>
        <end position="820"/>
    </location>
</feature>
<feature type="region of interest" description="Disordered" evidence="1">
    <location>
        <begin position="362"/>
        <end position="415"/>
    </location>
</feature>
<evidence type="ECO:0000313" key="2">
    <source>
        <dbReference type="EMBL" id="KAG5509820.1"/>
    </source>
</evidence>
<feature type="region of interest" description="Disordered" evidence="1">
    <location>
        <begin position="164"/>
        <end position="185"/>
    </location>
</feature>
<evidence type="ECO:0000256" key="1">
    <source>
        <dbReference type="SAM" id="MobiDB-lite"/>
    </source>
</evidence>
<dbReference type="AlphaFoldDB" id="A0A836IPZ7"/>
<dbReference type="OrthoDB" id="273398at2759"/>
<dbReference type="GeneID" id="94293479"/>
<dbReference type="Proteomes" id="UP000674318">
    <property type="component" value="Unassembled WGS sequence"/>
</dbReference>
<organism evidence="2 3">
    <name type="scientific">Porcisia hertigi</name>
    <dbReference type="NCBI Taxonomy" id="2761500"/>
    <lineage>
        <taxon>Eukaryota</taxon>
        <taxon>Discoba</taxon>
        <taxon>Euglenozoa</taxon>
        <taxon>Kinetoplastea</taxon>
        <taxon>Metakinetoplastina</taxon>
        <taxon>Trypanosomatida</taxon>
        <taxon>Trypanosomatidae</taxon>
        <taxon>Leishmaniinae</taxon>
        <taxon>Porcisia</taxon>
    </lineage>
</organism>
<feature type="region of interest" description="Disordered" evidence="1">
    <location>
        <begin position="120"/>
        <end position="144"/>
    </location>
</feature>
<protein>
    <submittedName>
        <fullName evidence="2">Uncharacterized protein</fullName>
    </submittedName>
</protein>
<feature type="compositionally biased region" description="Basic and acidic residues" evidence="1">
    <location>
        <begin position="800"/>
        <end position="809"/>
    </location>
</feature>
<comment type="caution">
    <text evidence="2">The sequence shown here is derived from an EMBL/GenBank/DDBJ whole genome shotgun (WGS) entry which is preliminary data.</text>
</comment>
<reference evidence="2 3" key="1">
    <citation type="submission" date="2021-02" db="EMBL/GenBank/DDBJ databases">
        <title>Porcisia hertigi Genome sequencing and assembly.</title>
        <authorList>
            <person name="Almutairi H."/>
            <person name="Gatherer D."/>
        </authorList>
    </citation>
    <scope>NUCLEOTIDE SEQUENCE [LARGE SCALE GENOMIC DNA]</scope>
    <source>
        <strain evidence="2 3">C119</strain>
    </source>
</reference>
<gene>
    <name evidence="2" type="ORF">JKF63_07465</name>
</gene>
<dbReference type="EMBL" id="JAFJZO010000012">
    <property type="protein sequence ID" value="KAG5509820.1"/>
    <property type="molecule type" value="Genomic_DNA"/>
</dbReference>